<sequence>MAIGIRRSTLRAHVLLLAFLFVTAGLLTAQTIAPETYEALQYRHIGPVGNRIASVAGIPGDPMTYYVGAASGGIWKTDDGGLFWTPVFDDHPIHAIGALAVSISDPEIVWAGTGEPHIRSNVTIGNGVWKSTDGGDTWQHMGLDATGRIARVLIHPTNPEIVYAASLGHTHAPQAERGIYRTTDGGATWEQVLFVDEHTGASSLEMDPNNPRILYAGMWQVLFNTWGRQSGGPGSGLFVSRDAGDTWTKLEGHGLPTRPLGKVDVCLTPADSNRIYALLETGDGVPLHGEETDSGELWRSDDGAQTWQLMTHDRNLGGRTAYYNNCAVAPDDPDEAYFLTAPFVKSTDGGRTGVVQDGRSRPGGDNHDIWIDPLNGDRMIIGNDGGLAISENRGETWLRVNLPIAQMYHVTTDTKVPYNVYGNRQDGPSYRGPSNSRTGGFGGSRIPRGMWHSVGGGESGFATPDPVEPDIIWSSASGSGAVGGIVVRYDERTRQFRQVEVWPESTIGWPAETLRYRFQWTFPLLISPHDHDTIYVTSQHVHRTSNDGQSWDVISPDLTTNDKSKQGLSGGLTPDNIGVEYCCVIYAFDESPAQQGVFYAGSNDGLVHVSRDDGASWQNVTPNLPDLPADGVVRGIDASKWDAGKAYVAIEHHQVGNFEPHVYRTENYGETWTKITDGIAESPLSFARSIQEDPIRPGLVYLGTENAIYVSFNDGDLWQPLQLNMPSAPNYGIVIQNHFNDLVVGTYGRGFWILDDLSPLQQLSASVTSEASYLFEPRSAYRFHNITSPQAMPNDPSDGENPPYGAAINYWLGADVEGEVVLRIEDDRGETIRTLDGTKRQGINRVWWDLRGEPSVEIKLRTTPRYADWVDLGKERWRSGGGQIEILQPPGRYTIVLDVNGDEHRQQLQVLKDPNSEGSEADIAVQLAMVQELRDDSEQIAHAVNQTEWLRRQLLDLQAVVADAGDGQQSVVEAIDEVGGTLIAVEEKLIQMKLTGTGQDRVRWPAMLSGRFAYLIRNVATYDFPPNDQQREVQAVLKDRMQGVLDELKSIVDSDVTSLNQTLGSQGFPTVMIGTPEP</sequence>
<organism evidence="4">
    <name type="scientific">marine metagenome</name>
    <dbReference type="NCBI Taxonomy" id="408172"/>
    <lineage>
        <taxon>unclassified sequences</taxon>
        <taxon>metagenomes</taxon>
        <taxon>ecological metagenomes</taxon>
    </lineage>
</organism>
<dbReference type="Pfam" id="PF15902">
    <property type="entry name" value="Sortilin-Vps10"/>
    <property type="match status" value="1"/>
</dbReference>
<evidence type="ECO:0000313" key="4">
    <source>
        <dbReference type="EMBL" id="SUZ77220.1"/>
    </source>
</evidence>
<feature type="compositionally biased region" description="Basic and acidic residues" evidence="2">
    <location>
        <begin position="358"/>
        <end position="368"/>
    </location>
</feature>
<name>A0A381QDZ2_9ZZZZ</name>
<dbReference type="InterPro" id="IPR052025">
    <property type="entry name" value="Xyloglucanase_GH74"/>
</dbReference>
<dbReference type="Gene3D" id="2.130.10.10">
    <property type="entry name" value="YVTN repeat-like/Quinoprotein amine dehydrogenase"/>
    <property type="match status" value="4"/>
</dbReference>
<dbReference type="SUPFAM" id="SSF50939">
    <property type="entry name" value="Sialidases"/>
    <property type="match status" value="2"/>
</dbReference>
<dbReference type="EMBL" id="UINC01001308">
    <property type="protein sequence ID" value="SUZ77220.1"/>
    <property type="molecule type" value="Genomic_DNA"/>
</dbReference>
<dbReference type="GO" id="GO:0010411">
    <property type="term" value="P:xyloglucan metabolic process"/>
    <property type="evidence" value="ECO:0007669"/>
    <property type="project" value="TreeGrafter"/>
</dbReference>
<reference evidence="4" key="1">
    <citation type="submission" date="2018-05" db="EMBL/GenBank/DDBJ databases">
        <authorList>
            <person name="Lanie J.A."/>
            <person name="Ng W.-L."/>
            <person name="Kazmierczak K.M."/>
            <person name="Andrzejewski T.M."/>
            <person name="Davidsen T.M."/>
            <person name="Wayne K.J."/>
            <person name="Tettelin H."/>
            <person name="Glass J.I."/>
            <person name="Rusch D."/>
            <person name="Podicherti R."/>
            <person name="Tsui H.-C.T."/>
            <person name="Winkler M.E."/>
        </authorList>
    </citation>
    <scope>NUCLEOTIDE SEQUENCE</scope>
</reference>
<dbReference type="AlphaFoldDB" id="A0A381QDZ2"/>
<feature type="region of interest" description="Disordered" evidence="2">
    <location>
        <begin position="349"/>
        <end position="368"/>
    </location>
</feature>
<dbReference type="InterPro" id="IPR031778">
    <property type="entry name" value="Sortilin_N"/>
</dbReference>
<accession>A0A381QDZ2</accession>
<protein>
    <recommendedName>
        <fullName evidence="3">Sortilin N-terminal domain-containing protein</fullName>
    </recommendedName>
</protein>
<evidence type="ECO:0000256" key="1">
    <source>
        <dbReference type="ARBA" id="ARBA00022737"/>
    </source>
</evidence>
<dbReference type="InterPro" id="IPR036278">
    <property type="entry name" value="Sialidase_sf"/>
</dbReference>
<evidence type="ECO:0000256" key="2">
    <source>
        <dbReference type="SAM" id="MobiDB-lite"/>
    </source>
</evidence>
<proteinExistence type="predicted"/>
<feature type="region of interest" description="Disordered" evidence="2">
    <location>
        <begin position="424"/>
        <end position="463"/>
    </location>
</feature>
<dbReference type="PANTHER" id="PTHR43739:SF5">
    <property type="entry name" value="EXO-ALPHA-SIALIDASE"/>
    <property type="match status" value="1"/>
</dbReference>
<gene>
    <name evidence="4" type="ORF">METZ01_LOCUS30074</name>
</gene>
<keyword evidence="1" id="KW-0677">Repeat</keyword>
<dbReference type="InterPro" id="IPR015943">
    <property type="entry name" value="WD40/YVTN_repeat-like_dom_sf"/>
</dbReference>
<evidence type="ECO:0000259" key="3">
    <source>
        <dbReference type="Pfam" id="PF15902"/>
    </source>
</evidence>
<feature type="domain" description="Sortilin N-terminal" evidence="3">
    <location>
        <begin position="128"/>
        <end position="251"/>
    </location>
</feature>
<dbReference type="CDD" id="cd15482">
    <property type="entry name" value="Sialidase_non-viral"/>
    <property type="match status" value="1"/>
</dbReference>
<dbReference type="PANTHER" id="PTHR43739">
    <property type="entry name" value="XYLOGLUCANASE (EUROFUNG)"/>
    <property type="match status" value="1"/>
</dbReference>